<feature type="compositionally biased region" description="Low complexity" evidence="1">
    <location>
        <begin position="183"/>
        <end position="196"/>
    </location>
</feature>
<evidence type="ECO:0000256" key="2">
    <source>
        <dbReference type="SAM" id="SignalP"/>
    </source>
</evidence>
<sequence precursor="true">MIKSLAVTLWLACGTLAWAFPADDPPSIDSLDNESVEAPRLIDVPGDAGATKLVVPPVAEFPEATPTEPNPKIEGWIQDALNGKDVGETGIPLLDEALKGVRNRGSVVDNFPELNPEDSRPTADRRDSKRQRNDPHPPRGRTTRPNSKPDAPEMDRSAPPHVRPAPARQREDAERDPRKEFGPPNQNRPNPQHQGPPVGPMIPNKGIPNRGSFPPPALPMPHSVQGNPYALPQAPHQRRTAPWFPIPPDSAVPASLPEAQYRLSETLLRGARMLAEMPGNDPQRTETIRLMRLQALKCLMPDVQQPAIATY</sequence>
<reference evidence="3 4" key="1">
    <citation type="submission" date="2019-02" db="EMBL/GenBank/DDBJ databases">
        <title>Deep-cultivation of Planctomycetes and their phenomic and genomic characterization uncovers novel biology.</title>
        <authorList>
            <person name="Wiegand S."/>
            <person name="Jogler M."/>
            <person name="Boedeker C."/>
            <person name="Pinto D."/>
            <person name="Vollmers J."/>
            <person name="Rivas-Marin E."/>
            <person name="Kohn T."/>
            <person name="Peeters S.H."/>
            <person name="Heuer A."/>
            <person name="Rast P."/>
            <person name="Oberbeckmann S."/>
            <person name="Bunk B."/>
            <person name="Jeske O."/>
            <person name="Meyerdierks A."/>
            <person name="Storesund J.E."/>
            <person name="Kallscheuer N."/>
            <person name="Luecker S."/>
            <person name="Lage O.M."/>
            <person name="Pohl T."/>
            <person name="Merkel B.J."/>
            <person name="Hornburger P."/>
            <person name="Mueller R.-W."/>
            <person name="Bruemmer F."/>
            <person name="Labrenz M."/>
            <person name="Spormann A.M."/>
            <person name="Op den Camp H."/>
            <person name="Overmann J."/>
            <person name="Amann R."/>
            <person name="Jetten M.S.M."/>
            <person name="Mascher T."/>
            <person name="Medema M.H."/>
            <person name="Devos D.P."/>
            <person name="Kaster A.-K."/>
            <person name="Ovreas L."/>
            <person name="Rohde M."/>
            <person name="Galperin M.Y."/>
            <person name="Jogler C."/>
        </authorList>
    </citation>
    <scope>NUCLEOTIDE SEQUENCE [LARGE SCALE GENOMIC DNA]</scope>
    <source>
        <strain evidence="3 4">FF011L</strain>
    </source>
</reference>
<dbReference type="EMBL" id="CP036262">
    <property type="protein sequence ID" value="QDS93449.1"/>
    <property type="molecule type" value="Genomic_DNA"/>
</dbReference>
<feature type="compositionally biased region" description="Basic and acidic residues" evidence="1">
    <location>
        <begin position="117"/>
        <end position="137"/>
    </location>
</feature>
<dbReference type="RefSeq" id="WP_145351613.1">
    <property type="nucleotide sequence ID" value="NZ_CP036262.1"/>
</dbReference>
<dbReference type="KEGG" id="rml:FF011L_22190"/>
<evidence type="ECO:0000256" key="1">
    <source>
        <dbReference type="SAM" id="MobiDB-lite"/>
    </source>
</evidence>
<accession>A0A517MEY7</accession>
<feature type="region of interest" description="Disordered" evidence="1">
    <location>
        <begin position="107"/>
        <end position="211"/>
    </location>
</feature>
<protein>
    <submittedName>
        <fullName evidence="3">Uncharacterized protein</fullName>
    </submittedName>
</protein>
<feature type="chain" id="PRO_5021913917" evidence="2">
    <location>
        <begin position="20"/>
        <end position="311"/>
    </location>
</feature>
<dbReference type="Proteomes" id="UP000320672">
    <property type="component" value="Chromosome"/>
</dbReference>
<dbReference type="AlphaFoldDB" id="A0A517MEY7"/>
<proteinExistence type="predicted"/>
<keyword evidence="4" id="KW-1185">Reference proteome</keyword>
<feature type="compositionally biased region" description="Basic and acidic residues" evidence="1">
    <location>
        <begin position="168"/>
        <end position="181"/>
    </location>
</feature>
<evidence type="ECO:0000313" key="3">
    <source>
        <dbReference type="EMBL" id="QDS93449.1"/>
    </source>
</evidence>
<keyword evidence="2" id="KW-0732">Signal</keyword>
<evidence type="ECO:0000313" key="4">
    <source>
        <dbReference type="Proteomes" id="UP000320672"/>
    </source>
</evidence>
<organism evidence="3 4">
    <name type="scientific">Roseimaritima multifibrata</name>
    <dbReference type="NCBI Taxonomy" id="1930274"/>
    <lineage>
        <taxon>Bacteria</taxon>
        <taxon>Pseudomonadati</taxon>
        <taxon>Planctomycetota</taxon>
        <taxon>Planctomycetia</taxon>
        <taxon>Pirellulales</taxon>
        <taxon>Pirellulaceae</taxon>
        <taxon>Roseimaritima</taxon>
    </lineage>
</organism>
<name>A0A517MEY7_9BACT</name>
<feature type="signal peptide" evidence="2">
    <location>
        <begin position="1"/>
        <end position="19"/>
    </location>
</feature>
<gene>
    <name evidence="3" type="ORF">FF011L_22190</name>
</gene>